<dbReference type="PROSITE" id="PS50850">
    <property type="entry name" value="MFS"/>
    <property type="match status" value="1"/>
</dbReference>
<evidence type="ECO:0000259" key="7">
    <source>
        <dbReference type="PROSITE" id="PS50850"/>
    </source>
</evidence>
<dbReference type="EMBL" id="JAFEKC020000024">
    <property type="protein sequence ID" value="KAK0507309.1"/>
    <property type="molecule type" value="Genomic_DNA"/>
</dbReference>
<feature type="transmembrane region" description="Helical" evidence="6">
    <location>
        <begin position="168"/>
        <end position="188"/>
    </location>
</feature>
<comment type="subcellular location">
    <subcellularLocation>
        <location evidence="1">Membrane</location>
        <topology evidence="1">Multi-pass membrane protein</topology>
    </subcellularLocation>
</comment>
<name>A0AA39QRX1_9LECA</name>
<dbReference type="InterPro" id="IPR011701">
    <property type="entry name" value="MFS"/>
</dbReference>
<dbReference type="Pfam" id="PF07690">
    <property type="entry name" value="MFS_1"/>
    <property type="match status" value="1"/>
</dbReference>
<accession>A0AA39QRX1</accession>
<feature type="transmembrane region" description="Helical" evidence="6">
    <location>
        <begin position="399"/>
        <end position="418"/>
    </location>
</feature>
<feature type="transmembrane region" description="Helical" evidence="6">
    <location>
        <begin position="74"/>
        <end position="98"/>
    </location>
</feature>
<organism evidence="8 9">
    <name type="scientific">Cladonia borealis</name>
    <dbReference type="NCBI Taxonomy" id="184061"/>
    <lineage>
        <taxon>Eukaryota</taxon>
        <taxon>Fungi</taxon>
        <taxon>Dikarya</taxon>
        <taxon>Ascomycota</taxon>
        <taxon>Pezizomycotina</taxon>
        <taxon>Lecanoromycetes</taxon>
        <taxon>OSLEUM clade</taxon>
        <taxon>Lecanoromycetidae</taxon>
        <taxon>Lecanorales</taxon>
        <taxon>Lecanorineae</taxon>
        <taxon>Cladoniaceae</taxon>
        <taxon>Cladonia</taxon>
    </lineage>
</organism>
<dbReference type="InterPro" id="IPR036259">
    <property type="entry name" value="MFS_trans_sf"/>
</dbReference>
<proteinExistence type="predicted"/>
<feature type="transmembrane region" description="Helical" evidence="6">
    <location>
        <begin position="200"/>
        <end position="224"/>
    </location>
</feature>
<dbReference type="Gene3D" id="1.20.1250.20">
    <property type="entry name" value="MFS general substrate transporter like domains"/>
    <property type="match status" value="1"/>
</dbReference>
<evidence type="ECO:0000256" key="3">
    <source>
        <dbReference type="ARBA" id="ARBA00022989"/>
    </source>
</evidence>
<feature type="transmembrane region" description="Helical" evidence="6">
    <location>
        <begin position="110"/>
        <end position="131"/>
    </location>
</feature>
<evidence type="ECO:0000256" key="5">
    <source>
        <dbReference type="SAM" id="MobiDB-lite"/>
    </source>
</evidence>
<evidence type="ECO:0000256" key="2">
    <source>
        <dbReference type="ARBA" id="ARBA00022692"/>
    </source>
</evidence>
<reference evidence="8" key="1">
    <citation type="submission" date="2023-03" db="EMBL/GenBank/DDBJ databases">
        <title>Complete genome of Cladonia borealis.</title>
        <authorList>
            <person name="Park H."/>
        </authorList>
    </citation>
    <scope>NUCLEOTIDE SEQUENCE</scope>
    <source>
        <strain evidence="8">ANT050790</strain>
    </source>
</reference>
<sequence>MPSMEEGYGDRKSLCAQAESIDSLESPTIVGGNERPSKKMELQPNAHAVNEDSMVFDSSDDPSSPLNWSYAYKMLIVVLVSLMTTVDVFATIMFLPAVPQLLHDLGSNNSLYSIILVSIWEIGEGVGPFLIAPLSEIYGRLPGYHIANTFFLIFAIASALSINVSMLVAFRFLNGLSIASITLGPAIVGDMFKKEQRGSAMAILYIGPLIDPVTAPIIGGFLAQAKGWRWTFWLIAISVAAVQVPSFIVMAETYKPKFLRAKLKSVEQGDGKYKDKGQIVKRAIIRPLRFLVFSPIVLCLSFYSALVYGYLYIILTTITPVFESNYYFREDTSGLVYLGIGIGMIIGIVICGITSDWYIKRKGTSAKHEDRLPPMVFGGLVIPIGLFLYGWTIEYKVPWMAPLIGTGLIGFGLMVTLVPTESYLVDAFTLHAASAVAATTLLRNILGAVLPLVGPPMYDSLGLGWGNSLMGFIALAFVPMPILLMRYGSWMRWRCPVKP</sequence>
<feature type="transmembrane region" description="Helical" evidence="6">
    <location>
        <begin position="290"/>
        <end position="315"/>
    </location>
</feature>
<dbReference type="GO" id="GO:0022857">
    <property type="term" value="F:transmembrane transporter activity"/>
    <property type="evidence" value="ECO:0007669"/>
    <property type="project" value="InterPro"/>
</dbReference>
<keyword evidence="2 6" id="KW-0812">Transmembrane</keyword>
<dbReference type="PANTHER" id="PTHR23502:SF163">
    <property type="entry name" value="MAJOR FACILITATOR SUPERFAMILY (MFS) PROFILE DOMAIN-CONTAINING PROTEIN"/>
    <property type="match status" value="1"/>
</dbReference>
<feature type="transmembrane region" description="Helical" evidence="6">
    <location>
        <begin position="430"/>
        <end position="453"/>
    </location>
</feature>
<keyword evidence="4 6" id="KW-0472">Membrane</keyword>
<dbReference type="CDD" id="cd17323">
    <property type="entry name" value="MFS_Tpo1_MDR_like"/>
    <property type="match status" value="1"/>
</dbReference>
<dbReference type="AlphaFoldDB" id="A0AA39QRX1"/>
<comment type="caution">
    <text evidence="8">The sequence shown here is derived from an EMBL/GenBank/DDBJ whole genome shotgun (WGS) entry which is preliminary data.</text>
</comment>
<evidence type="ECO:0000313" key="9">
    <source>
        <dbReference type="Proteomes" id="UP001166286"/>
    </source>
</evidence>
<dbReference type="PANTHER" id="PTHR23502">
    <property type="entry name" value="MAJOR FACILITATOR SUPERFAMILY"/>
    <property type="match status" value="1"/>
</dbReference>
<feature type="transmembrane region" description="Helical" evidence="6">
    <location>
        <begin position="143"/>
        <end position="162"/>
    </location>
</feature>
<dbReference type="InterPro" id="IPR020846">
    <property type="entry name" value="MFS_dom"/>
</dbReference>
<feature type="transmembrane region" description="Helical" evidence="6">
    <location>
        <begin position="465"/>
        <end position="484"/>
    </location>
</feature>
<feature type="region of interest" description="Disordered" evidence="5">
    <location>
        <begin position="18"/>
        <end position="41"/>
    </location>
</feature>
<evidence type="ECO:0000256" key="4">
    <source>
        <dbReference type="ARBA" id="ARBA00023136"/>
    </source>
</evidence>
<keyword evidence="3 6" id="KW-1133">Transmembrane helix</keyword>
<feature type="transmembrane region" description="Helical" evidence="6">
    <location>
        <begin position="335"/>
        <end position="359"/>
    </location>
</feature>
<evidence type="ECO:0000256" key="1">
    <source>
        <dbReference type="ARBA" id="ARBA00004141"/>
    </source>
</evidence>
<keyword evidence="9" id="KW-1185">Reference proteome</keyword>
<dbReference type="GO" id="GO:0016020">
    <property type="term" value="C:membrane"/>
    <property type="evidence" value="ECO:0007669"/>
    <property type="project" value="UniProtKB-SubCell"/>
</dbReference>
<evidence type="ECO:0000313" key="8">
    <source>
        <dbReference type="EMBL" id="KAK0507309.1"/>
    </source>
</evidence>
<dbReference type="Proteomes" id="UP001166286">
    <property type="component" value="Unassembled WGS sequence"/>
</dbReference>
<gene>
    <name evidence="8" type="ORF">JMJ35_010347</name>
</gene>
<feature type="domain" description="Major facilitator superfamily (MFS) profile" evidence="7">
    <location>
        <begin position="73"/>
        <end position="494"/>
    </location>
</feature>
<feature type="transmembrane region" description="Helical" evidence="6">
    <location>
        <begin position="230"/>
        <end position="254"/>
    </location>
</feature>
<protein>
    <recommendedName>
        <fullName evidence="7">Major facilitator superfamily (MFS) profile domain-containing protein</fullName>
    </recommendedName>
</protein>
<feature type="transmembrane region" description="Helical" evidence="6">
    <location>
        <begin position="371"/>
        <end position="393"/>
    </location>
</feature>
<evidence type="ECO:0000256" key="6">
    <source>
        <dbReference type="SAM" id="Phobius"/>
    </source>
</evidence>
<dbReference type="SUPFAM" id="SSF103473">
    <property type="entry name" value="MFS general substrate transporter"/>
    <property type="match status" value="1"/>
</dbReference>